<evidence type="ECO:0000313" key="1">
    <source>
        <dbReference type="EMBL" id="AUT66376.1"/>
    </source>
</evidence>
<dbReference type="EMBL" id="CP026114">
    <property type="protein sequence ID" value="AUT66376.1"/>
    <property type="molecule type" value="Genomic_DNA"/>
</dbReference>
<accession>A0A2I8F3B8</accession>
<name>A0A2I8F3B8_9BURK</name>
<proteinExistence type="predicted"/>
<organism evidence="1 2">
    <name type="scientific">Paraburkholderia terrae</name>
    <dbReference type="NCBI Taxonomy" id="311230"/>
    <lineage>
        <taxon>Bacteria</taxon>
        <taxon>Pseudomonadati</taxon>
        <taxon>Pseudomonadota</taxon>
        <taxon>Betaproteobacteria</taxon>
        <taxon>Burkholderiales</taxon>
        <taxon>Burkholderiaceae</taxon>
        <taxon>Paraburkholderia</taxon>
    </lineage>
</organism>
<reference evidence="1 2" key="1">
    <citation type="submission" date="2018-01" db="EMBL/GenBank/DDBJ databases">
        <title>Species boundaries and ecological features among Paraburkholderia terrae DSMZ17804T, P. hospita DSMZ17164T and P. caribensis DSMZ13236T.</title>
        <authorList>
            <person name="Pratama A.A."/>
        </authorList>
    </citation>
    <scope>NUCLEOTIDE SEQUENCE [LARGE SCALE GENOMIC DNA]</scope>
    <source>
        <strain evidence="1 2">DSM 17804</strain>
    </source>
</reference>
<dbReference type="KEGG" id="pter:C2L65_42465"/>
<protein>
    <submittedName>
        <fullName evidence="1">Uncharacterized protein</fullName>
    </submittedName>
</protein>
<gene>
    <name evidence="1" type="ORF">C2L65_42465</name>
</gene>
<evidence type="ECO:0000313" key="2">
    <source>
        <dbReference type="Proteomes" id="UP000243502"/>
    </source>
</evidence>
<sequence>MHNSSFPAQKSRKMGLRNIFQSPGVNENGKPILTMQLKRHQMAPFFANRPARLVAMEACASALYTLFSRHGFFHKMSLMSLNVCLKCLCQHLAE</sequence>
<dbReference type="AlphaFoldDB" id="A0A2I8F3B8"/>
<dbReference type="Proteomes" id="UP000243502">
    <property type="component" value="Chromosome 4"/>
</dbReference>